<gene>
    <name evidence="2" type="ORF">HCJ96_00015</name>
</gene>
<accession>A0ABX1QXI3</accession>
<dbReference type="RefSeq" id="WP_169208991.1">
    <property type="nucleotide sequence ID" value="NZ_JAATNW010000001.1"/>
</dbReference>
<organism evidence="2 3">
    <name type="scientific">Alteromonas ponticola</name>
    <dbReference type="NCBI Taxonomy" id="2720613"/>
    <lineage>
        <taxon>Bacteria</taxon>
        <taxon>Pseudomonadati</taxon>
        <taxon>Pseudomonadota</taxon>
        <taxon>Gammaproteobacteria</taxon>
        <taxon>Alteromonadales</taxon>
        <taxon>Alteromonadaceae</taxon>
        <taxon>Alteromonas/Salinimonas group</taxon>
        <taxon>Alteromonas</taxon>
    </lineage>
</organism>
<feature type="transmembrane region" description="Helical" evidence="1">
    <location>
        <begin position="42"/>
        <end position="60"/>
    </location>
</feature>
<proteinExistence type="predicted"/>
<dbReference type="Proteomes" id="UP000709336">
    <property type="component" value="Unassembled WGS sequence"/>
</dbReference>
<comment type="caution">
    <text evidence="2">The sequence shown here is derived from an EMBL/GenBank/DDBJ whole genome shotgun (WGS) entry which is preliminary data.</text>
</comment>
<sequence>MNYYHWSQLSLFSLESLAGWSTKDVDVDDFVHSGKRKKIMRYHYRLAALIALLSAFTVSARAELIIFNVTGNPLISGYFTLDDALLDGSAAQIINNSDISDMGFEIFPGSPSGTWTFSDLISLPNPEEPGVIPALLIDSSGLAPRIIDARGGLADNGTNIISLFGNTSLITRSSDPFTIGDSVTYEIEWTVETTGSGIPVSEPSLLLWLCVGLLLCYSRKSTVSNPVPTL</sequence>
<evidence type="ECO:0000256" key="1">
    <source>
        <dbReference type="SAM" id="Phobius"/>
    </source>
</evidence>
<evidence type="ECO:0008006" key="4">
    <source>
        <dbReference type="Google" id="ProtNLM"/>
    </source>
</evidence>
<reference evidence="2 3" key="1">
    <citation type="submission" date="2020-03" db="EMBL/GenBank/DDBJ databases">
        <title>Alteromonas ponticola sp. nov., isolated from seawater.</title>
        <authorList>
            <person name="Yoon J.-H."/>
            <person name="Kim Y.-O."/>
        </authorList>
    </citation>
    <scope>NUCLEOTIDE SEQUENCE [LARGE SCALE GENOMIC DNA]</scope>
    <source>
        <strain evidence="2 3">MYP5</strain>
    </source>
</reference>
<keyword evidence="1" id="KW-0472">Membrane</keyword>
<name>A0ABX1QXI3_9ALTE</name>
<keyword evidence="3" id="KW-1185">Reference proteome</keyword>
<dbReference type="EMBL" id="JAATNW010000001">
    <property type="protein sequence ID" value="NMH58406.1"/>
    <property type="molecule type" value="Genomic_DNA"/>
</dbReference>
<keyword evidence="1" id="KW-1133">Transmembrane helix</keyword>
<keyword evidence="1" id="KW-0812">Transmembrane</keyword>
<protein>
    <recommendedName>
        <fullName evidence="4">PEP-CTERM sorting domain-containing protein</fullName>
    </recommendedName>
</protein>
<evidence type="ECO:0000313" key="3">
    <source>
        <dbReference type="Proteomes" id="UP000709336"/>
    </source>
</evidence>
<evidence type="ECO:0000313" key="2">
    <source>
        <dbReference type="EMBL" id="NMH58406.1"/>
    </source>
</evidence>